<sequence>MAVGLSTQASRARSITISQRSQTSHLGFTFRKPGSCGIVRIPSTRLKATTAAMSLVTKTFFLDSFAQRQWDDPNYGGTRVSYDKAAFVQRIQEEFDKGSPLVDGYAPFCKHIFVPNFVGARLGALRVTPDNASKLRSGFTRRRPEELAVLSRWFSAADVEVPEAKFLDIILYSREQLLAEYAAMPAKDKSGAAAAAAGEGQEADAVLPDAPWGIISVKAQDEPFETPMQPITMMRNALGREEGGSGVALVREKYEAAVAYWEEHATIVEGARPNGE</sequence>
<evidence type="ECO:0008006" key="3">
    <source>
        <dbReference type="Google" id="ProtNLM"/>
    </source>
</evidence>
<feature type="non-terminal residue" evidence="1">
    <location>
        <position position="276"/>
    </location>
</feature>
<accession>A0AAD3DIX4</accession>
<comment type="caution">
    <text evidence="1">The sequence shown here is derived from an EMBL/GenBank/DDBJ whole genome shotgun (WGS) entry which is preliminary data.</text>
</comment>
<dbReference type="Pfam" id="PF11539">
    <property type="entry name" value="DUF3228"/>
    <property type="match status" value="1"/>
</dbReference>
<dbReference type="PANTHER" id="PTHR38666:SF2">
    <property type="entry name" value="FLAGELLAR ASSOCIATED PROTEIN"/>
    <property type="match status" value="1"/>
</dbReference>
<dbReference type="PANTHER" id="PTHR38666">
    <property type="match status" value="1"/>
</dbReference>
<dbReference type="AlphaFoldDB" id="A0AAD3DIX4"/>
<keyword evidence="2" id="KW-1185">Reference proteome</keyword>
<gene>
    <name evidence="1" type="ORF">Agub_g2303</name>
</gene>
<protein>
    <recommendedName>
        <fullName evidence="3">Flagellar associated protein</fullName>
    </recommendedName>
</protein>
<organism evidence="1 2">
    <name type="scientific">Astrephomene gubernaculifera</name>
    <dbReference type="NCBI Taxonomy" id="47775"/>
    <lineage>
        <taxon>Eukaryota</taxon>
        <taxon>Viridiplantae</taxon>
        <taxon>Chlorophyta</taxon>
        <taxon>core chlorophytes</taxon>
        <taxon>Chlorophyceae</taxon>
        <taxon>CS clade</taxon>
        <taxon>Chlamydomonadales</taxon>
        <taxon>Astrephomenaceae</taxon>
        <taxon>Astrephomene</taxon>
    </lineage>
</organism>
<evidence type="ECO:0000313" key="2">
    <source>
        <dbReference type="Proteomes" id="UP001054857"/>
    </source>
</evidence>
<dbReference type="InterPro" id="IPR021610">
    <property type="entry name" value="DUF3228"/>
</dbReference>
<dbReference type="Gene3D" id="3.30.2310.50">
    <property type="entry name" value="Protein of unknown function (DUF3228), domain 1"/>
    <property type="match status" value="2"/>
</dbReference>
<dbReference type="Proteomes" id="UP001054857">
    <property type="component" value="Unassembled WGS sequence"/>
</dbReference>
<evidence type="ECO:0000313" key="1">
    <source>
        <dbReference type="EMBL" id="GFR41582.1"/>
    </source>
</evidence>
<reference evidence="1 2" key="1">
    <citation type="journal article" date="2021" name="Sci. Rep.">
        <title>Genome sequencing of the multicellular alga Astrephomene provides insights into convergent evolution of germ-soma differentiation.</title>
        <authorList>
            <person name="Yamashita S."/>
            <person name="Yamamoto K."/>
            <person name="Matsuzaki R."/>
            <person name="Suzuki S."/>
            <person name="Yamaguchi H."/>
            <person name="Hirooka S."/>
            <person name="Minakuchi Y."/>
            <person name="Miyagishima S."/>
            <person name="Kawachi M."/>
            <person name="Toyoda A."/>
            <person name="Nozaki H."/>
        </authorList>
    </citation>
    <scope>NUCLEOTIDE SEQUENCE [LARGE SCALE GENOMIC DNA]</scope>
    <source>
        <strain evidence="1 2">NIES-4017</strain>
    </source>
</reference>
<proteinExistence type="predicted"/>
<dbReference type="EMBL" id="BMAR01000002">
    <property type="protein sequence ID" value="GFR41582.1"/>
    <property type="molecule type" value="Genomic_DNA"/>
</dbReference>
<name>A0AAD3DIX4_9CHLO</name>